<organism evidence="2 3">
    <name type="scientific">Cyclocybe aegerita</name>
    <name type="common">Black poplar mushroom</name>
    <name type="synonym">Agrocybe aegerita</name>
    <dbReference type="NCBI Taxonomy" id="1973307"/>
    <lineage>
        <taxon>Eukaryota</taxon>
        <taxon>Fungi</taxon>
        <taxon>Dikarya</taxon>
        <taxon>Basidiomycota</taxon>
        <taxon>Agaricomycotina</taxon>
        <taxon>Agaricomycetes</taxon>
        <taxon>Agaricomycetidae</taxon>
        <taxon>Agaricales</taxon>
        <taxon>Agaricineae</taxon>
        <taxon>Bolbitiaceae</taxon>
        <taxon>Cyclocybe</taxon>
    </lineage>
</organism>
<evidence type="ECO:0000256" key="1">
    <source>
        <dbReference type="SAM" id="Phobius"/>
    </source>
</evidence>
<feature type="transmembrane region" description="Helical" evidence="1">
    <location>
        <begin position="26"/>
        <end position="46"/>
    </location>
</feature>
<feature type="transmembrane region" description="Helical" evidence="1">
    <location>
        <begin position="101"/>
        <end position="123"/>
    </location>
</feature>
<gene>
    <name evidence="2" type="ORF">AAE3_LOCUS4619</name>
</gene>
<feature type="transmembrane region" description="Helical" evidence="1">
    <location>
        <begin position="130"/>
        <end position="152"/>
    </location>
</feature>
<feature type="transmembrane region" description="Helical" evidence="1">
    <location>
        <begin position="234"/>
        <end position="252"/>
    </location>
</feature>
<accession>A0A8S0VR70</accession>
<sequence length="365" mass="40392">MNATTAPPPPLPNPFTPMAFLPPDLAYQYTISTYVYVGTLGVTISMDLRLSLNYLVVVRYPVRLPGLVYLFSRMAALACILSAVIYLTAPVGIPCRLFSKVVDWLFAVAVPSTSLLFLFRVLAIFDRNKFVCAFFSIMWLCVVAGAITPTQGLIGANIGPTKYCIYVKVEEYVGAAAIIPLVNDTLVFLAISWKLMRNAHTSAHPLRGNLSLRALLRGDYLPAFSRGLLQDGQAYYLTTVITKLMTVIIFYFTLVPAVYRAMFAVPNAVVMNMMACRVYRRTKLARYRELKTPSSNLSSAMPNDRAVIPLAFPPNRNNANLKQLGEVDGKRRPIEEIKIVKTVEHDGAPFNEEKGHLNGDASVAV</sequence>
<feature type="transmembrane region" description="Helical" evidence="1">
    <location>
        <begin position="172"/>
        <end position="191"/>
    </location>
</feature>
<evidence type="ECO:0000313" key="3">
    <source>
        <dbReference type="Proteomes" id="UP000467700"/>
    </source>
</evidence>
<feature type="transmembrane region" description="Helical" evidence="1">
    <location>
        <begin position="67"/>
        <end position="89"/>
    </location>
</feature>
<keyword evidence="3" id="KW-1185">Reference proteome</keyword>
<reference evidence="2 3" key="1">
    <citation type="submission" date="2020-01" db="EMBL/GenBank/DDBJ databases">
        <authorList>
            <person name="Gupta K D."/>
        </authorList>
    </citation>
    <scope>NUCLEOTIDE SEQUENCE [LARGE SCALE GENOMIC DNA]</scope>
</reference>
<name>A0A8S0VR70_CYCAE</name>
<proteinExistence type="predicted"/>
<keyword evidence="1" id="KW-0812">Transmembrane</keyword>
<dbReference type="OrthoDB" id="3038990at2759"/>
<keyword evidence="1" id="KW-0472">Membrane</keyword>
<dbReference type="AlphaFoldDB" id="A0A8S0VR70"/>
<protein>
    <submittedName>
        <fullName evidence="2">Uncharacterized protein</fullName>
    </submittedName>
</protein>
<dbReference type="EMBL" id="CACVBS010000036">
    <property type="protein sequence ID" value="CAA7262445.1"/>
    <property type="molecule type" value="Genomic_DNA"/>
</dbReference>
<feature type="transmembrane region" description="Helical" evidence="1">
    <location>
        <begin position="258"/>
        <end position="279"/>
    </location>
</feature>
<comment type="caution">
    <text evidence="2">The sequence shown here is derived from an EMBL/GenBank/DDBJ whole genome shotgun (WGS) entry which is preliminary data.</text>
</comment>
<dbReference type="Proteomes" id="UP000467700">
    <property type="component" value="Unassembled WGS sequence"/>
</dbReference>
<evidence type="ECO:0000313" key="2">
    <source>
        <dbReference type="EMBL" id="CAA7262445.1"/>
    </source>
</evidence>
<keyword evidence="1" id="KW-1133">Transmembrane helix</keyword>